<dbReference type="Proteomes" id="UP001107558">
    <property type="component" value="Chromosome 4"/>
</dbReference>
<organism evidence="2 3">
    <name type="scientific">Polypedilum vanderplanki</name>
    <name type="common">Sleeping chironomid midge</name>
    <dbReference type="NCBI Taxonomy" id="319348"/>
    <lineage>
        <taxon>Eukaryota</taxon>
        <taxon>Metazoa</taxon>
        <taxon>Ecdysozoa</taxon>
        <taxon>Arthropoda</taxon>
        <taxon>Hexapoda</taxon>
        <taxon>Insecta</taxon>
        <taxon>Pterygota</taxon>
        <taxon>Neoptera</taxon>
        <taxon>Endopterygota</taxon>
        <taxon>Diptera</taxon>
        <taxon>Nematocera</taxon>
        <taxon>Chironomoidea</taxon>
        <taxon>Chironomidae</taxon>
        <taxon>Chironominae</taxon>
        <taxon>Polypedilum</taxon>
        <taxon>Polypedilum</taxon>
    </lineage>
</organism>
<dbReference type="EMBL" id="JADBJN010000004">
    <property type="protein sequence ID" value="KAG5666565.1"/>
    <property type="molecule type" value="Genomic_DNA"/>
</dbReference>
<keyword evidence="1" id="KW-0812">Transmembrane</keyword>
<keyword evidence="1" id="KW-0472">Membrane</keyword>
<name>A0A9J6BA50_POLVA</name>
<keyword evidence="3" id="KW-1185">Reference proteome</keyword>
<keyword evidence="1" id="KW-1133">Transmembrane helix</keyword>
<feature type="transmembrane region" description="Helical" evidence="1">
    <location>
        <begin position="51"/>
        <end position="69"/>
    </location>
</feature>
<feature type="transmembrane region" description="Helical" evidence="1">
    <location>
        <begin position="12"/>
        <end position="31"/>
    </location>
</feature>
<comment type="caution">
    <text evidence="2">The sequence shown here is derived from an EMBL/GenBank/DDBJ whole genome shotgun (WGS) entry which is preliminary data.</text>
</comment>
<protein>
    <submittedName>
        <fullName evidence="2">Uncharacterized protein</fullName>
    </submittedName>
</protein>
<accession>A0A9J6BA50</accession>
<evidence type="ECO:0000313" key="2">
    <source>
        <dbReference type="EMBL" id="KAG5666565.1"/>
    </source>
</evidence>
<proteinExistence type="predicted"/>
<gene>
    <name evidence="2" type="ORF">PVAND_014583</name>
</gene>
<evidence type="ECO:0000313" key="3">
    <source>
        <dbReference type="Proteomes" id="UP001107558"/>
    </source>
</evidence>
<reference evidence="2" key="1">
    <citation type="submission" date="2021-03" db="EMBL/GenBank/DDBJ databases">
        <title>Chromosome level genome of the anhydrobiotic midge Polypedilum vanderplanki.</title>
        <authorList>
            <person name="Yoshida Y."/>
            <person name="Kikawada T."/>
            <person name="Gusev O."/>
        </authorList>
    </citation>
    <scope>NUCLEOTIDE SEQUENCE</scope>
    <source>
        <strain evidence="2">NIAS01</strain>
        <tissue evidence="2">Whole body or cell culture</tissue>
    </source>
</reference>
<evidence type="ECO:0000256" key="1">
    <source>
        <dbReference type="SAM" id="Phobius"/>
    </source>
</evidence>
<sequence length="140" mass="15324">MMEQHMLVLENFIMNSLYGPGAYMVCGTYLYDAASPQFLRIHPLLKWVSETAASIAGVITTGIGTYHFLIGRKTITLSNGTIYTVLSKVHYDNGAEGFYYSVVDGYTIAENSLTSTFDVLTCQPGTVSVPQVTILDYDSG</sequence>
<dbReference type="AlphaFoldDB" id="A0A9J6BA50"/>